<name>A0AAD0HME3_BACPU</name>
<comment type="function">
    <text evidence="1">Is involved in L-lactate degradation and allows cells to grow with lactate as the sole carbon source.</text>
</comment>
<dbReference type="Proteomes" id="UP000264960">
    <property type="component" value="Chromosome"/>
</dbReference>
<dbReference type="GO" id="GO:0006089">
    <property type="term" value="P:lactate metabolic process"/>
    <property type="evidence" value="ECO:0007669"/>
    <property type="project" value="UniProtKB-UniRule"/>
</dbReference>
<dbReference type="Gene3D" id="3.40.50.10420">
    <property type="entry name" value="NagB/RpiA/CoA transferase-like"/>
    <property type="match status" value="1"/>
</dbReference>
<comment type="similarity">
    <text evidence="1">Belongs to the LutC/YkgG family.</text>
</comment>
<dbReference type="RefSeq" id="WP_117730419.1">
    <property type="nucleotide sequence ID" value="NZ_CP027116.1"/>
</dbReference>
<organism evidence="3 4">
    <name type="scientific">Bacillus pumilus</name>
    <name type="common">Bacillus mesentericus</name>
    <dbReference type="NCBI Taxonomy" id="1408"/>
    <lineage>
        <taxon>Bacteria</taxon>
        <taxon>Bacillati</taxon>
        <taxon>Bacillota</taxon>
        <taxon>Bacilli</taxon>
        <taxon>Bacillales</taxon>
        <taxon>Bacillaceae</taxon>
        <taxon>Bacillus</taxon>
    </lineage>
</organism>
<gene>
    <name evidence="1" type="primary">lutC</name>
    <name evidence="3" type="ORF">C5695_08955</name>
</gene>
<dbReference type="AlphaFoldDB" id="A0AAD0HME3"/>
<proteinExistence type="inferred from homology"/>
<sequence>MKGTISHRESFLAHIRKQLGGKDSSSSAPIQRPAWQHQVQWETNGLMSKEELVEQLKKQCQRIHTRVVETTPEEAPSLLRLLMTEYGEGSVITAADHRFEQYGFHPMFDSLQHEGFSVTNWDAEASREENIRLAEQATYSVVFSDYTLAESGTVVLSSHQGQGRALHFLPMMYIVCIEKSTVVPRMIQAVSALNRSVEEGEQAKGAIHFISGPSNSADIEMNLVVGVHGPVRAVYLLIDDE</sequence>
<dbReference type="InterPro" id="IPR037171">
    <property type="entry name" value="NagB/RpiA_transferase-like"/>
</dbReference>
<dbReference type="PANTHER" id="PTHR43682:SF1">
    <property type="entry name" value="LACTATE UTILIZATION PROTEIN C"/>
    <property type="match status" value="1"/>
</dbReference>
<evidence type="ECO:0000256" key="1">
    <source>
        <dbReference type="HAMAP-Rule" id="MF_02104"/>
    </source>
</evidence>
<dbReference type="Pfam" id="PF02589">
    <property type="entry name" value="LUD_dom"/>
    <property type="match status" value="1"/>
</dbReference>
<evidence type="ECO:0000313" key="3">
    <source>
        <dbReference type="EMBL" id="AVM23957.1"/>
    </source>
</evidence>
<evidence type="ECO:0000259" key="2">
    <source>
        <dbReference type="Pfam" id="PF02589"/>
    </source>
</evidence>
<dbReference type="InterPro" id="IPR003741">
    <property type="entry name" value="LUD_dom"/>
</dbReference>
<dbReference type="InterPro" id="IPR022823">
    <property type="entry name" value="LutC"/>
</dbReference>
<evidence type="ECO:0000313" key="4">
    <source>
        <dbReference type="Proteomes" id="UP000264960"/>
    </source>
</evidence>
<dbReference type="EMBL" id="CP027116">
    <property type="protein sequence ID" value="AVM23957.1"/>
    <property type="molecule type" value="Genomic_DNA"/>
</dbReference>
<accession>A0AAD0HME3</accession>
<dbReference type="SUPFAM" id="SSF100950">
    <property type="entry name" value="NagB/RpiA/CoA transferase-like"/>
    <property type="match status" value="1"/>
</dbReference>
<dbReference type="InterPro" id="IPR024185">
    <property type="entry name" value="FTHF_cligase-like_sf"/>
</dbReference>
<dbReference type="PANTHER" id="PTHR43682">
    <property type="entry name" value="LACTATE UTILIZATION PROTEIN C"/>
    <property type="match status" value="1"/>
</dbReference>
<feature type="domain" description="LUD" evidence="2">
    <location>
        <begin position="53"/>
        <end position="238"/>
    </location>
</feature>
<reference evidence="3 4" key="1">
    <citation type="submission" date="2018-02" db="EMBL/GenBank/DDBJ databases">
        <title>The complete genome of two Bacillus pumilus strains from Cuatro Cienegas, Coahuila, Mexico.</title>
        <authorList>
            <person name="Zarza E."/>
            <person name="Alcaraz L.D."/>
            <person name="Aguilar-Salinas B."/>
            <person name="Islas A."/>
            <person name="Olmedo-Alvarez G."/>
        </authorList>
    </citation>
    <scope>NUCLEOTIDE SEQUENCE [LARGE SCALE GENOMIC DNA]</scope>
    <source>
        <strain evidence="3 4">145</strain>
    </source>
</reference>
<dbReference type="HAMAP" id="MF_02104">
    <property type="entry name" value="LutC"/>
    <property type="match status" value="1"/>
</dbReference>
<protein>
    <recommendedName>
        <fullName evidence="1">Lactate utilization protein C</fullName>
    </recommendedName>
</protein>